<evidence type="ECO:0000313" key="2">
    <source>
        <dbReference type="Proteomes" id="UP000005396"/>
    </source>
</evidence>
<protein>
    <submittedName>
        <fullName evidence="1">Uncharacterized protein</fullName>
    </submittedName>
</protein>
<comment type="caution">
    <text evidence="1">The sequence shown here is derived from an EMBL/GenBank/DDBJ whole genome shotgun (WGS) entry which is preliminary data.</text>
</comment>
<dbReference type="PaxDb" id="411902-CLOBOL_00484"/>
<evidence type="ECO:0000313" key="1">
    <source>
        <dbReference type="EMBL" id="EDP19048.1"/>
    </source>
</evidence>
<reference evidence="1 2" key="1">
    <citation type="submission" date="2007-08" db="EMBL/GenBank/DDBJ databases">
        <authorList>
            <person name="Fulton L."/>
            <person name="Clifton S."/>
            <person name="Fulton B."/>
            <person name="Xu J."/>
            <person name="Minx P."/>
            <person name="Pepin K.H."/>
            <person name="Johnson M."/>
            <person name="Thiruvilangam P."/>
            <person name="Bhonagiri V."/>
            <person name="Nash W.E."/>
            <person name="Mardis E.R."/>
            <person name="Wilson R.K."/>
        </authorList>
    </citation>
    <scope>NUCLEOTIDE SEQUENCE [LARGE SCALE GENOMIC DNA]</scope>
    <source>
        <strain evidence="2">ATCC BAA-613 / DSM 15670 / CCUG 46953 / JCM 12243 / WAL 16351</strain>
    </source>
</reference>
<accession>A8RHR4</accession>
<gene>
    <name evidence="1" type="ORF">CLOBOL_00484</name>
</gene>
<dbReference type="AlphaFoldDB" id="A8RHR4"/>
<dbReference type="HOGENOM" id="CLU_2988497_0_0_9"/>
<sequence>MACRDYWHTHKKTHPKQYRALPECCYKLILAGPPYPIFHIFRQRLFLTCAEKGQRTP</sequence>
<organism evidence="1 2">
    <name type="scientific">Enterocloster bolteae (strain ATCC BAA-613 / DSM 15670 / CCUG 46953 / JCM 12243 / WAL 16351)</name>
    <name type="common">Clostridium bolteae</name>
    <dbReference type="NCBI Taxonomy" id="411902"/>
    <lineage>
        <taxon>Bacteria</taxon>
        <taxon>Bacillati</taxon>
        <taxon>Bacillota</taxon>
        <taxon>Clostridia</taxon>
        <taxon>Lachnospirales</taxon>
        <taxon>Lachnospiraceae</taxon>
        <taxon>Enterocloster</taxon>
    </lineage>
</organism>
<reference evidence="1 2" key="2">
    <citation type="submission" date="2007-09" db="EMBL/GenBank/DDBJ databases">
        <title>Draft genome sequence of Clostridium bolteae (ATCC BAA-613).</title>
        <authorList>
            <person name="Sudarsanam P."/>
            <person name="Ley R."/>
            <person name="Guruge J."/>
            <person name="Turnbaugh P.J."/>
            <person name="Mahowald M."/>
            <person name="Liep D."/>
            <person name="Gordon J."/>
        </authorList>
    </citation>
    <scope>NUCLEOTIDE SEQUENCE [LARGE SCALE GENOMIC DNA]</scope>
    <source>
        <strain evidence="2">ATCC BAA-613 / DSM 15670 / CCUG 46953 / JCM 12243 / WAL 16351</strain>
    </source>
</reference>
<dbReference type="Proteomes" id="UP000005396">
    <property type="component" value="Unassembled WGS sequence"/>
</dbReference>
<proteinExistence type="predicted"/>
<dbReference type="EMBL" id="ABCC02000009">
    <property type="protein sequence ID" value="EDP19048.1"/>
    <property type="molecule type" value="Genomic_DNA"/>
</dbReference>
<name>A8RHR4_ENTBW</name>